<accession>A0ABQ1C2A0</accession>
<organism evidence="4 5">
    <name type="scientific">Mycobacterium paragordonae</name>
    <dbReference type="NCBI Taxonomy" id="1389713"/>
    <lineage>
        <taxon>Bacteria</taxon>
        <taxon>Bacillati</taxon>
        <taxon>Actinomycetota</taxon>
        <taxon>Actinomycetes</taxon>
        <taxon>Mycobacteriales</taxon>
        <taxon>Mycobacteriaceae</taxon>
        <taxon>Mycobacterium</taxon>
    </lineage>
</organism>
<dbReference type="SUPFAM" id="SSF56563">
    <property type="entry name" value="Major capsid protein gp5"/>
    <property type="match status" value="1"/>
</dbReference>
<evidence type="ECO:0000313" key="4">
    <source>
        <dbReference type="EMBL" id="GFG78568.1"/>
    </source>
</evidence>
<proteinExistence type="predicted"/>
<comment type="caution">
    <text evidence="4">The sequence shown here is derived from an EMBL/GenBank/DDBJ whole genome shotgun (WGS) entry which is preliminary data.</text>
</comment>
<dbReference type="InterPro" id="IPR024455">
    <property type="entry name" value="Phage_capsid"/>
</dbReference>
<dbReference type="Pfam" id="PF05065">
    <property type="entry name" value="Phage_capsid"/>
    <property type="match status" value="1"/>
</dbReference>
<reference evidence="4 5" key="1">
    <citation type="journal article" date="2019" name="Emerg. Microbes Infect.">
        <title>Comprehensive subspecies identification of 175 nontuberculous mycobacteria species based on 7547 genomic profiles.</title>
        <authorList>
            <person name="Matsumoto Y."/>
            <person name="Kinjo T."/>
            <person name="Motooka D."/>
            <person name="Nabeya D."/>
            <person name="Jung N."/>
            <person name="Uechi K."/>
            <person name="Horii T."/>
            <person name="Iida T."/>
            <person name="Fujita J."/>
            <person name="Nakamura S."/>
        </authorList>
    </citation>
    <scope>NUCLEOTIDE SEQUENCE [LARGE SCALE GENOMIC DNA]</scope>
    <source>
        <strain evidence="4 5">JCM 18565</strain>
    </source>
</reference>
<sequence>MTELIEHMTIEQTRAAAQELLDSTTGDLAGADAERFQALTRHADSLRQRQEQRDTAARDMVRRFAAGDSTLALEGEAGMRRTNGSPLPGYERPRAGDEDHPVINRERDAAMRVLDRSVKDGTMVARGAEAIERLVTTGAPQARSWAARWAAATGSEHYLRAFVKKVANPEMGHTLFTGPEAEAWRTAAQVQAERAMSLTDTAGGFLAPAQLDPAILLSSDGSANPLRQMARVVQTVSDVHHFVSSEGVDAHWYAEAAEVSDDSPALEQPAVPNYRGSAWVPFSIELEGDGIGFVSEIGRLLMDSVEQLTAAAYVNGSGTGQPTGFIPALTGVPTWTVNGAGSETVAAADPFALQSALPARFQANSAFAANLTTTNVLRQAETSAGALKFPSLQDNPPMLCGRPIFEVSHMASVNAAVTDTVYPLVLGDWSQMVISDRIGSTIELVQTVFGANRRPTGQRGFFAWFRTGSDVLVNNAFRVLKVTTTA</sequence>
<dbReference type="NCBIfam" id="TIGR01554">
    <property type="entry name" value="major_cap_HK97"/>
    <property type="match status" value="1"/>
</dbReference>
<dbReference type="InterPro" id="IPR054612">
    <property type="entry name" value="Phage_capsid-like_C"/>
</dbReference>
<feature type="region of interest" description="Disordered" evidence="2">
    <location>
        <begin position="72"/>
        <end position="100"/>
    </location>
</feature>
<dbReference type="Proteomes" id="UP000465240">
    <property type="component" value="Unassembled WGS sequence"/>
</dbReference>
<gene>
    <name evidence="4" type="ORF">MPRG_18440</name>
</gene>
<protein>
    <submittedName>
        <fullName evidence="4">Major capsid protein</fullName>
    </submittedName>
</protein>
<comment type="subcellular location">
    <subcellularLocation>
        <location evidence="1">Virion</location>
    </subcellularLocation>
</comment>
<evidence type="ECO:0000259" key="3">
    <source>
        <dbReference type="Pfam" id="PF05065"/>
    </source>
</evidence>
<keyword evidence="5" id="KW-1185">Reference proteome</keyword>
<evidence type="ECO:0000313" key="5">
    <source>
        <dbReference type="Proteomes" id="UP000465240"/>
    </source>
</evidence>
<dbReference type="RefSeq" id="WP_120792424.1">
    <property type="nucleotide sequence ID" value="NZ_BLKX01000001.1"/>
</dbReference>
<name>A0ABQ1C2A0_9MYCO</name>
<dbReference type="EMBL" id="BLKX01000001">
    <property type="protein sequence ID" value="GFG78568.1"/>
    <property type="molecule type" value="Genomic_DNA"/>
</dbReference>
<feature type="compositionally biased region" description="Basic and acidic residues" evidence="2">
    <location>
        <begin position="91"/>
        <end position="100"/>
    </location>
</feature>
<feature type="domain" description="Phage capsid-like C-terminal" evidence="3">
    <location>
        <begin position="203"/>
        <end position="481"/>
    </location>
</feature>
<evidence type="ECO:0000256" key="1">
    <source>
        <dbReference type="ARBA" id="ARBA00004328"/>
    </source>
</evidence>
<evidence type="ECO:0000256" key="2">
    <source>
        <dbReference type="SAM" id="MobiDB-lite"/>
    </source>
</evidence>